<comment type="similarity">
    <text evidence="2">Belongs to the ABC transporter superfamily.</text>
</comment>
<protein>
    <submittedName>
        <fullName evidence="12">Energy-coupling factor ABC transporter ATP-binding protein</fullName>
    </submittedName>
</protein>
<keyword evidence="9" id="KW-0472">Membrane</keyword>
<comment type="function">
    <text evidence="10">Probably part of an ABC transporter complex. Responsible for energy coupling to the transport system.</text>
</comment>
<evidence type="ECO:0000256" key="5">
    <source>
        <dbReference type="ARBA" id="ARBA00022737"/>
    </source>
</evidence>
<evidence type="ECO:0000256" key="8">
    <source>
        <dbReference type="ARBA" id="ARBA00022967"/>
    </source>
</evidence>
<organism evidence="12 13">
    <name type="scientific">Ignisphaera cupida</name>
    <dbReference type="NCBI Taxonomy" id="3050454"/>
    <lineage>
        <taxon>Archaea</taxon>
        <taxon>Thermoproteota</taxon>
        <taxon>Thermoprotei</taxon>
        <taxon>Desulfurococcales</taxon>
        <taxon>Desulfurococcaceae</taxon>
        <taxon>Ignisphaera</taxon>
    </lineage>
</organism>
<gene>
    <name evidence="12" type="ORF">QPL79_01995</name>
</gene>
<dbReference type="InterPro" id="IPR015856">
    <property type="entry name" value="ABC_transpr_CbiO/EcfA_su"/>
</dbReference>
<dbReference type="Gene3D" id="3.40.50.300">
    <property type="entry name" value="P-loop containing nucleotide triphosphate hydrolases"/>
    <property type="match status" value="2"/>
</dbReference>
<dbReference type="RefSeq" id="WP_285273110.1">
    <property type="nucleotide sequence ID" value="NZ_JASNVW010000001.1"/>
</dbReference>
<dbReference type="CDD" id="cd03225">
    <property type="entry name" value="ABC_cobalt_CbiO_domain1"/>
    <property type="match status" value="1"/>
</dbReference>
<evidence type="ECO:0000256" key="3">
    <source>
        <dbReference type="ARBA" id="ARBA00022448"/>
    </source>
</evidence>
<reference evidence="12 13" key="1">
    <citation type="submission" date="2023-05" db="EMBL/GenBank/DDBJ databases">
        <title>A new hyperthermophilic archaea 'Ignisphaera cupida' sp. nov. and description of the family 'Ignisphaeraceae' fam. nov.</title>
        <authorList>
            <person name="Podosokorskaya O.A."/>
            <person name="Elcheninov A.G."/>
            <person name="Klukina A."/>
            <person name="Merkel A.Y."/>
        </authorList>
    </citation>
    <scope>NUCLEOTIDE SEQUENCE [LARGE SCALE GENOMIC DNA]</scope>
    <source>
        <strain evidence="12 13">4213-co</strain>
    </source>
</reference>
<evidence type="ECO:0000313" key="13">
    <source>
        <dbReference type="Proteomes" id="UP001529235"/>
    </source>
</evidence>
<evidence type="ECO:0000259" key="11">
    <source>
        <dbReference type="PROSITE" id="PS50893"/>
    </source>
</evidence>
<dbReference type="InterPro" id="IPR027417">
    <property type="entry name" value="P-loop_NTPase"/>
</dbReference>
<comment type="caution">
    <text evidence="12">The sequence shown here is derived from an EMBL/GenBank/DDBJ whole genome shotgun (WGS) entry which is preliminary data.</text>
</comment>
<dbReference type="SUPFAM" id="SSF52540">
    <property type="entry name" value="P-loop containing nucleoside triphosphate hydrolases"/>
    <property type="match status" value="2"/>
</dbReference>
<name>A0ABD4Z488_9CREN</name>
<feature type="domain" description="ABC transporter" evidence="11">
    <location>
        <begin position="262"/>
        <end position="482"/>
    </location>
</feature>
<keyword evidence="5" id="KW-0677">Repeat</keyword>
<sequence>MNNVVEVKNLWLRYKDGNWILKGLSFEASDNETLLIVGRSSSGKSSFAKALIGIAQSIFGAEVSGEISLCSKRLDEMSLREVQMCVQIVNQDPYTHFLEPIPIDDLISYAEKFYGEEAPSYVNKIIRLLKIESIVEKPITVLSNGQMRRISIAKTLIPNPKVLILDEPFMWLDDSDGMELVENVIDMLRKMGKTVIIFEHRFKRLVNKVDKFYVLKNGVLEKLDTNILKNKMDGINNQGNANLVNHKLDDLANQISQCDVVLEMNNVWYKYDNSRWILKNVNMRICRGDTIVIYGVNGSGKSTLLRILAGVLKPVKGYVKRYADVSYVPQLPYLFFTEDSVNEETEAICKAKKLGVKCIEKCKEVLKRFGYGYDDFEKLPLNLSWGQATRLSTLLAYFTSKKGVVLFDEPFTGSTYIEAYQLIQTLSTLSDVAKIITLSSKDYIPLFPYAKTYVLEEGVLKPFLYTDNSINQLIELATKIYS</sequence>
<comment type="subcellular location">
    <subcellularLocation>
        <location evidence="1">Cell membrane</location>
        <topology evidence="1">Peripheral membrane protein</topology>
    </subcellularLocation>
</comment>
<dbReference type="InterPro" id="IPR050095">
    <property type="entry name" value="ECF_ABC_transporter_ATP-bd"/>
</dbReference>
<dbReference type="GO" id="GO:0005524">
    <property type="term" value="F:ATP binding"/>
    <property type="evidence" value="ECO:0007669"/>
    <property type="project" value="UniProtKB-KW"/>
</dbReference>
<keyword evidence="6" id="KW-0547">Nucleotide-binding</keyword>
<feature type="domain" description="ABC transporter" evidence="11">
    <location>
        <begin position="5"/>
        <end position="242"/>
    </location>
</feature>
<evidence type="ECO:0000256" key="6">
    <source>
        <dbReference type="ARBA" id="ARBA00022741"/>
    </source>
</evidence>
<dbReference type="InterPro" id="IPR003439">
    <property type="entry name" value="ABC_transporter-like_ATP-bd"/>
</dbReference>
<dbReference type="InterPro" id="IPR003593">
    <property type="entry name" value="AAA+_ATPase"/>
</dbReference>
<keyword evidence="7 12" id="KW-0067">ATP-binding</keyword>
<dbReference type="AlphaFoldDB" id="A0ABD4Z488"/>
<dbReference type="GO" id="GO:0005886">
    <property type="term" value="C:plasma membrane"/>
    <property type="evidence" value="ECO:0007669"/>
    <property type="project" value="UniProtKB-SubCell"/>
</dbReference>
<dbReference type="Proteomes" id="UP001529235">
    <property type="component" value="Unassembled WGS sequence"/>
</dbReference>
<dbReference type="Pfam" id="PF00005">
    <property type="entry name" value="ABC_tran"/>
    <property type="match status" value="2"/>
</dbReference>
<evidence type="ECO:0000256" key="1">
    <source>
        <dbReference type="ARBA" id="ARBA00004202"/>
    </source>
</evidence>
<dbReference type="PANTHER" id="PTHR43553">
    <property type="entry name" value="HEAVY METAL TRANSPORTER"/>
    <property type="match status" value="1"/>
</dbReference>
<dbReference type="PROSITE" id="PS50893">
    <property type="entry name" value="ABC_TRANSPORTER_2"/>
    <property type="match status" value="2"/>
</dbReference>
<evidence type="ECO:0000256" key="10">
    <source>
        <dbReference type="ARBA" id="ARBA00025157"/>
    </source>
</evidence>
<evidence type="ECO:0000256" key="9">
    <source>
        <dbReference type="ARBA" id="ARBA00023136"/>
    </source>
</evidence>
<evidence type="ECO:0000256" key="2">
    <source>
        <dbReference type="ARBA" id="ARBA00005417"/>
    </source>
</evidence>
<keyword evidence="4" id="KW-1003">Cell membrane</keyword>
<evidence type="ECO:0000313" key="12">
    <source>
        <dbReference type="EMBL" id="MDK6028136.1"/>
    </source>
</evidence>
<evidence type="ECO:0000256" key="7">
    <source>
        <dbReference type="ARBA" id="ARBA00022840"/>
    </source>
</evidence>
<accession>A0ABD4Z488</accession>
<dbReference type="SMART" id="SM00382">
    <property type="entry name" value="AAA"/>
    <property type="match status" value="2"/>
</dbReference>
<proteinExistence type="inferred from homology"/>
<evidence type="ECO:0000256" key="4">
    <source>
        <dbReference type="ARBA" id="ARBA00022475"/>
    </source>
</evidence>
<keyword evidence="3" id="KW-0813">Transport</keyword>
<dbReference type="EMBL" id="JASNVW010000001">
    <property type="protein sequence ID" value="MDK6028136.1"/>
    <property type="molecule type" value="Genomic_DNA"/>
</dbReference>
<dbReference type="PANTHER" id="PTHR43553:SF23">
    <property type="entry name" value="ABC TRANSPORTER ATP-BINDING COMPONENT"/>
    <property type="match status" value="1"/>
</dbReference>
<keyword evidence="13" id="KW-1185">Reference proteome</keyword>
<keyword evidence="8" id="KW-1278">Translocase</keyword>